<proteinExistence type="predicted"/>
<organism evidence="1 2">
    <name type="scientific">Shewanella corallii</name>
    <dbReference type="NCBI Taxonomy" id="560080"/>
    <lineage>
        <taxon>Bacteria</taxon>
        <taxon>Pseudomonadati</taxon>
        <taxon>Pseudomonadota</taxon>
        <taxon>Gammaproteobacteria</taxon>
        <taxon>Alteromonadales</taxon>
        <taxon>Shewanellaceae</taxon>
        <taxon>Shewanella</taxon>
    </lineage>
</organism>
<reference evidence="1 2" key="1">
    <citation type="submission" date="2022-01" db="EMBL/GenBank/DDBJ databases">
        <title>Whole genome-based taxonomy of the Shewanellaceae.</title>
        <authorList>
            <person name="Martin-Rodriguez A.J."/>
        </authorList>
    </citation>
    <scope>NUCLEOTIDE SEQUENCE [LARGE SCALE GENOMIC DNA]</scope>
    <source>
        <strain evidence="1 2">DSM 21332</strain>
    </source>
</reference>
<gene>
    <name evidence="1" type="ORF">L2725_08835</name>
</gene>
<dbReference type="Proteomes" id="UP001202831">
    <property type="component" value="Unassembled WGS sequence"/>
</dbReference>
<dbReference type="RefSeq" id="WP_249248600.1">
    <property type="nucleotide sequence ID" value="NZ_JAKIKT010000002.1"/>
</dbReference>
<accession>A0ABT0N651</accession>
<protein>
    <submittedName>
        <fullName evidence="1">Uncharacterized protein</fullName>
    </submittedName>
</protein>
<name>A0ABT0N651_9GAMM</name>
<dbReference type="EMBL" id="JAKIKT010000002">
    <property type="protein sequence ID" value="MCL2913898.1"/>
    <property type="molecule type" value="Genomic_DNA"/>
</dbReference>
<sequence length="127" mass="14864">MHPCRPRFSQFQHQDPAINALREKVRYATEEDNPGLVLLWLSAEETSLNNDMEAARVLFQAQYQLLLDTLADDLNPPHWRLWCLDNIYRPLQGLSRLASTARQQAHLRNLLVELRLTTQYCRTALHQ</sequence>
<evidence type="ECO:0000313" key="2">
    <source>
        <dbReference type="Proteomes" id="UP001202831"/>
    </source>
</evidence>
<comment type="caution">
    <text evidence="1">The sequence shown here is derived from an EMBL/GenBank/DDBJ whole genome shotgun (WGS) entry which is preliminary data.</text>
</comment>
<keyword evidence="2" id="KW-1185">Reference proteome</keyword>
<evidence type="ECO:0000313" key="1">
    <source>
        <dbReference type="EMBL" id="MCL2913898.1"/>
    </source>
</evidence>